<reference evidence="3" key="1">
    <citation type="journal article" date="2014" name="Proc. Natl. Acad. Sci. U.S.A.">
        <title>Extensive sampling of basidiomycete genomes demonstrates inadequacy of the white-rot/brown-rot paradigm for wood decay fungi.</title>
        <authorList>
            <person name="Riley R."/>
            <person name="Salamov A.A."/>
            <person name="Brown D.W."/>
            <person name="Nagy L.G."/>
            <person name="Floudas D."/>
            <person name="Held B.W."/>
            <person name="Levasseur A."/>
            <person name="Lombard V."/>
            <person name="Morin E."/>
            <person name="Otillar R."/>
            <person name="Lindquist E.A."/>
            <person name="Sun H."/>
            <person name="LaButti K.M."/>
            <person name="Schmutz J."/>
            <person name="Jabbour D."/>
            <person name="Luo H."/>
            <person name="Baker S.E."/>
            <person name="Pisabarro A.G."/>
            <person name="Walton J.D."/>
            <person name="Blanchette R.A."/>
            <person name="Henrissat B."/>
            <person name="Martin F."/>
            <person name="Cullen D."/>
            <person name="Hibbett D.S."/>
            <person name="Grigoriev I.V."/>
        </authorList>
    </citation>
    <scope>NUCLEOTIDE SEQUENCE [LARGE SCALE GENOMIC DNA]</scope>
    <source>
        <strain evidence="3">FD-172 SS1</strain>
    </source>
</reference>
<dbReference type="Proteomes" id="UP000027195">
    <property type="component" value="Unassembled WGS sequence"/>
</dbReference>
<organism evidence="2 3">
    <name type="scientific">Botryobasidium botryosum (strain FD-172 SS1)</name>
    <dbReference type="NCBI Taxonomy" id="930990"/>
    <lineage>
        <taxon>Eukaryota</taxon>
        <taxon>Fungi</taxon>
        <taxon>Dikarya</taxon>
        <taxon>Basidiomycota</taxon>
        <taxon>Agaricomycotina</taxon>
        <taxon>Agaricomycetes</taxon>
        <taxon>Cantharellales</taxon>
        <taxon>Botryobasidiaceae</taxon>
        <taxon>Botryobasidium</taxon>
    </lineage>
</organism>
<gene>
    <name evidence="2" type="ORF">BOTBODRAFT_180245</name>
</gene>
<protein>
    <submittedName>
        <fullName evidence="2">Uncharacterized protein</fullName>
    </submittedName>
</protein>
<feature type="region of interest" description="Disordered" evidence="1">
    <location>
        <begin position="243"/>
        <end position="274"/>
    </location>
</feature>
<evidence type="ECO:0000313" key="2">
    <source>
        <dbReference type="EMBL" id="KDQ08011.1"/>
    </source>
</evidence>
<accession>A0A067M8V1</accession>
<feature type="compositionally biased region" description="Basic residues" evidence="1">
    <location>
        <begin position="1"/>
        <end position="12"/>
    </location>
</feature>
<evidence type="ECO:0000313" key="3">
    <source>
        <dbReference type="Proteomes" id="UP000027195"/>
    </source>
</evidence>
<evidence type="ECO:0000256" key="1">
    <source>
        <dbReference type="SAM" id="MobiDB-lite"/>
    </source>
</evidence>
<dbReference type="EMBL" id="KL198097">
    <property type="protein sequence ID" value="KDQ08011.1"/>
    <property type="molecule type" value="Genomic_DNA"/>
</dbReference>
<feature type="region of interest" description="Disordered" evidence="1">
    <location>
        <begin position="1"/>
        <end position="59"/>
    </location>
</feature>
<dbReference type="HOGENOM" id="CLU_640914_0_0_1"/>
<dbReference type="InParanoid" id="A0A067M8V1"/>
<keyword evidence="3" id="KW-1185">Reference proteome</keyword>
<sequence length="428" mass="48007">MAHSSNKSHHPIFHPPSQAPPAFRKNVGPVPPCVQRLLAKAKHANSAQQPDNLPKNKESNIMLSLRNATALLHTKNEFRSKDVETLGKSFQVAGTDRAPPAALVGKDEDKSEETETFEVQGIPESNKWGLRYYNVHDKIVDPDAEEECTKPKVFRIEGIPESDRWGLRYFSYHDETDDESTNAIPPAPKPAPAPVPIKTGVYWIDGEIPASFEPSASSKPACSRFVKSEKEVLESKRRAEALKREAEEERKRKEFEQQERGNKERAEKEQRECAEREHQMQMECERIAHEEHERQRRDAQAHLVARFRHAYAQEEEMKQRGKIVFHPPIWCPSTGWGCYPCDTVLPPPVYIPPVSNIEPIIAPVQPIQAPSNCTPFNSAPIPTTSVNPFNKFISLPRPAPLNIAGPAAYRPASVMPAIAPSNVAATRA</sequence>
<name>A0A067M8V1_BOTB1</name>
<proteinExistence type="predicted"/>
<dbReference type="AlphaFoldDB" id="A0A067M8V1"/>